<evidence type="ECO:0000313" key="4">
    <source>
        <dbReference type="Proteomes" id="UP001597492"/>
    </source>
</evidence>
<keyword evidence="3" id="KW-0238">DNA-binding</keyword>
<organism evidence="3 4">
    <name type="scientific">Gulosibacter faecalis</name>
    <dbReference type="NCBI Taxonomy" id="272240"/>
    <lineage>
        <taxon>Bacteria</taxon>
        <taxon>Bacillati</taxon>
        <taxon>Actinomycetota</taxon>
        <taxon>Actinomycetes</taxon>
        <taxon>Micrococcales</taxon>
        <taxon>Microbacteriaceae</taxon>
        <taxon>Gulosibacter</taxon>
    </lineage>
</organism>
<sequence length="119" mass="13070">MTEDNATNVYADHDWITLKEAATQLGVSSGRLHRLMEERYLCSVKYDGDKKMPQAFVIDGEPLAGLRGTLTLLADHGIEGDEAMTWLLTEDDGLGATPVRALQQGRKAPVRKLVQLFAG</sequence>
<dbReference type="InterPro" id="IPR048576">
    <property type="entry name" value="Rv2175c_wHTH"/>
</dbReference>
<proteinExistence type="predicted"/>
<dbReference type="RefSeq" id="WP_019617388.1">
    <property type="nucleotide sequence ID" value="NZ_JBHUNE010000008.1"/>
</dbReference>
<feature type="domain" description="Rv2175c C-terminal" evidence="1">
    <location>
        <begin position="65"/>
        <end position="115"/>
    </location>
</feature>
<protein>
    <submittedName>
        <fullName evidence="3">Rv2175c family DNA-binding protein</fullName>
    </submittedName>
</protein>
<dbReference type="GO" id="GO:0003677">
    <property type="term" value="F:DNA binding"/>
    <property type="evidence" value="ECO:0007669"/>
    <property type="project" value="UniProtKB-KW"/>
</dbReference>
<dbReference type="EMBL" id="JBHUNE010000008">
    <property type="protein sequence ID" value="MFD2759030.1"/>
    <property type="molecule type" value="Genomic_DNA"/>
</dbReference>
<evidence type="ECO:0000259" key="2">
    <source>
        <dbReference type="Pfam" id="PF21531"/>
    </source>
</evidence>
<evidence type="ECO:0000259" key="1">
    <source>
        <dbReference type="Pfam" id="PF18367"/>
    </source>
</evidence>
<dbReference type="Proteomes" id="UP001597492">
    <property type="component" value="Unassembled WGS sequence"/>
</dbReference>
<reference evidence="4" key="1">
    <citation type="journal article" date="2019" name="Int. J. Syst. Evol. Microbiol.">
        <title>The Global Catalogue of Microorganisms (GCM) 10K type strain sequencing project: providing services to taxonomists for standard genome sequencing and annotation.</title>
        <authorList>
            <consortium name="The Broad Institute Genomics Platform"/>
            <consortium name="The Broad Institute Genome Sequencing Center for Infectious Disease"/>
            <person name="Wu L."/>
            <person name="Ma J."/>
        </authorList>
    </citation>
    <scope>NUCLEOTIDE SEQUENCE [LARGE SCALE GENOMIC DNA]</scope>
    <source>
        <strain evidence="4">TISTR 1514</strain>
    </source>
</reference>
<dbReference type="InterPro" id="IPR041098">
    <property type="entry name" value="Rv2175c_C"/>
</dbReference>
<keyword evidence="4" id="KW-1185">Reference proteome</keyword>
<dbReference type="Pfam" id="PF21531">
    <property type="entry name" value="Rv2175c_wHTH"/>
    <property type="match status" value="1"/>
</dbReference>
<dbReference type="Pfam" id="PF18367">
    <property type="entry name" value="Rv2175c_C"/>
    <property type="match status" value="1"/>
</dbReference>
<name>A0ABW5V002_9MICO</name>
<accession>A0ABW5V002</accession>
<evidence type="ECO:0000313" key="3">
    <source>
        <dbReference type="EMBL" id="MFD2759030.1"/>
    </source>
</evidence>
<gene>
    <name evidence="3" type="ORF">ACFSW7_11655</name>
</gene>
<feature type="domain" description="DNA-binding protein Rv2175c wHTH" evidence="2">
    <location>
        <begin position="11"/>
        <end position="56"/>
    </location>
</feature>
<comment type="caution">
    <text evidence="3">The sequence shown here is derived from an EMBL/GenBank/DDBJ whole genome shotgun (WGS) entry which is preliminary data.</text>
</comment>